<dbReference type="InterPro" id="IPR012337">
    <property type="entry name" value="RNaseH-like_sf"/>
</dbReference>
<keyword evidence="4 7" id="KW-0239">DNA-directed DNA polymerase</keyword>
<dbReference type="InterPro" id="IPR017964">
    <property type="entry name" value="DNA-dir_DNA_pol_B_CS"/>
</dbReference>
<evidence type="ECO:0000256" key="7">
    <source>
        <dbReference type="RuleBase" id="RU000442"/>
    </source>
</evidence>
<dbReference type="InterPro" id="IPR023211">
    <property type="entry name" value="DNA_pol_palm_dom_sf"/>
</dbReference>
<dbReference type="PANTHER" id="PTHR10322">
    <property type="entry name" value="DNA POLYMERASE CATALYTIC SUBUNIT"/>
    <property type="match status" value="1"/>
</dbReference>
<dbReference type="GO" id="GO:0042575">
    <property type="term" value="C:DNA polymerase complex"/>
    <property type="evidence" value="ECO:0007669"/>
    <property type="project" value="UniProtKB-ARBA"/>
</dbReference>
<dbReference type="Pfam" id="PF00136">
    <property type="entry name" value="DNA_pol_B"/>
    <property type="match status" value="1"/>
</dbReference>
<keyword evidence="2 7" id="KW-0808">Transferase</keyword>
<comment type="caution">
    <text evidence="10">The sequence shown here is derived from an EMBL/GenBank/DDBJ whole genome shotgun (WGS) entry which is preliminary data.</text>
</comment>
<dbReference type="InterPro" id="IPR006134">
    <property type="entry name" value="DNA-dir_DNA_pol_B_multi_dom"/>
</dbReference>
<gene>
    <name evidence="10" type="ORF">HNY73_001058</name>
</gene>
<dbReference type="GO" id="GO:0003887">
    <property type="term" value="F:DNA-directed DNA polymerase activity"/>
    <property type="evidence" value="ECO:0007669"/>
    <property type="project" value="UniProtKB-KW"/>
</dbReference>
<dbReference type="PROSITE" id="PS00116">
    <property type="entry name" value="DNA_POLYMERASE_B"/>
    <property type="match status" value="1"/>
</dbReference>
<comment type="catalytic activity">
    <reaction evidence="6 7">
        <text>DNA(n) + a 2'-deoxyribonucleoside 5'-triphosphate = DNA(n+1) + diphosphate</text>
        <dbReference type="Rhea" id="RHEA:22508"/>
        <dbReference type="Rhea" id="RHEA-COMP:17339"/>
        <dbReference type="Rhea" id="RHEA-COMP:17340"/>
        <dbReference type="ChEBI" id="CHEBI:33019"/>
        <dbReference type="ChEBI" id="CHEBI:61560"/>
        <dbReference type="ChEBI" id="CHEBI:173112"/>
        <dbReference type="EC" id="2.7.7.7"/>
    </reaction>
</comment>
<evidence type="ECO:0000256" key="2">
    <source>
        <dbReference type="ARBA" id="ARBA00022679"/>
    </source>
</evidence>
<evidence type="ECO:0000256" key="1">
    <source>
        <dbReference type="ARBA" id="ARBA00005755"/>
    </source>
</evidence>
<dbReference type="GO" id="GO:0000166">
    <property type="term" value="F:nucleotide binding"/>
    <property type="evidence" value="ECO:0007669"/>
    <property type="project" value="InterPro"/>
</dbReference>
<dbReference type="InterPro" id="IPR043502">
    <property type="entry name" value="DNA/RNA_pol_sf"/>
</dbReference>
<evidence type="ECO:0000313" key="11">
    <source>
        <dbReference type="Proteomes" id="UP000807504"/>
    </source>
</evidence>
<name>A0A8T0G164_ARGBR</name>
<reference evidence="10" key="1">
    <citation type="journal article" date="2020" name="bioRxiv">
        <title>Chromosome-level reference genome of the European wasp spider Argiope bruennichi: a resource for studies on range expansion and evolutionary adaptation.</title>
        <authorList>
            <person name="Sheffer M.M."/>
            <person name="Hoppe A."/>
            <person name="Krehenwinkel H."/>
            <person name="Uhl G."/>
            <person name="Kuss A.W."/>
            <person name="Jensen L."/>
            <person name="Jensen C."/>
            <person name="Gillespie R.G."/>
            <person name="Hoff K.J."/>
            <person name="Prost S."/>
        </authorList>
    </citation>
    <scope>NUCLEOTIDE SEQUENCE</scope>
</reference>
<feature type="domain" description="DNA-directed DNA polymerase family B exonuclease" evidence="9">
    <location>
        <begin position="7"/>
        <end position="178"/>
    </location>
</feature>
<dbReference type="Gene3D" id="3.30.420.10">
    <property type="entry name" value="Ribonuclease H-like superfamily/Ribonuclease H"/>
    <property type="match status" value="1"/>
</dbReference>
<dbReference type="EC" id="2.7.7.7" evidence="7"/>
<organism evidence="10 11">
    <name type="scientific">Argiope bruennichi</name>
    <name type="common">Wasp spider</name>
    <name type="synonym">Aranea bruennichi</name>
    <dbReference type="NCBI Taxonomy" id="94029"/>
    <lineage>
        <taxon>Eukaryota</taxon>
        <taxon>Metazoa</taxon>
        <taxon>Ecdysozoa</taxon>
        <taxon>Arthropoda</taxon>
        <taxon>Chelicerata</taxon>
        <taxon>Arachnida</taxon>
        <taxon>Araneae</taxon>
        <taxon>Araneomorphae</taxon>
        <taxon>Entelegynae</taxon>
        <taxon>Araneoidea</taxon>
        <taxon>Araneidae</taxon>
        <taxon>Argiope</taxon>
    </lineage>
</organism>
<dbReference type="Proteomes" id="UP000807504">
    <property type="component" value="Unassembled WGS sequence"/>
</dbReference>
<protein>
    <recommendedName>
        <fullName evidence="7">DNA polymerase</fullName>
        <ecNumber evidence="7">2.7.7.7</ecNumber>
    </recommendedName>
</protein>
<dbReference type="SUPFAM" id="SSF53098">
    <property type="entry name" value="Ribonuclease H-like"/>
    <property type="match status" value="1"/>
</dbReference>
<keyword evidence="11" id="KW-1185">Reference proteome</keyword>
<dbReference type="Gene3D" id="3.30.342.10">
    <property type="entry name" value="DNA Polymerase, chain B, domain 1"/>
    <property type="match status" value="1"/>
</dbReference>
<evidence type="ECO:0000256" key="4">
    <source>
        <dbReference type="ARBA" id="ARBA00022932"/>
    </source>
</evidence>
<dbReference type="Pfam" id="PF03104">
    <property type="entry name" value="DNA_pol_B_exo1"/>
    <property type="match status" value="1"/>
</dbReference>
<keyword evidence="5 7" id="KW-0238">DNA-binding</keyword>
<evidence type="ECO:0000259" key="8">
    <source>
        <dbReference type="Pfam" id="PF00136"/>
    </source>
</evidence>
<dbReference type="PRINTS" id="PR00106">
    <property type="entry name" value="DNAPOLB"/>
</dbReference>
<dbReference type="AlphaFoldDB" id="A0A8T0G164"/>
<dbReference type="InterPro" id="IPR006133">
    <property type="entry name" value="DNA-dir_DNA_pol_B_exonuc"/>
</dbReference>
<keyword evidence="7" id="KW-0235">DNA replication</keyword>
<dbReference type="EMBL" id="JABXBU010000001">
    <property type="protein sequence ID" value="KAF8796712.1"/>
    <property type="molecule type" value="Genomic_DNA"/>
</dbReference>
<dbReference type="Gene3D" id="3.90.1600.10">
    <property type="entry name" value="Palm domain of DNA polymerase"/>
    <property type="match status" value="1"/>
</dbReference>
<dbReference type="InterPro" id="IPR050240">
    <property type="entry name" value="DNA_pol_type-B"/>
</dbReference>
<dbReference type="InterPro" id="IPR036397">
    <property type="entry name" value="RNaseH_sf"/>
</dbReference>
<dbReference type="GO" id="GO:0006261">
    <property type="term" value="P:DNA-templated DNA replication"/>
    <property type="evidence" value="ECO:0007669"/>
    <property type="project" value="TreeGrafter"/>
</dbReference>
<evidence type="ECO:0000313" key="10">
    <source>
        <dbReference type="EMBL" id="KAF8796712.1"/>
    </source>
</evidence>
<dbReference type="GO" id="GO:0003677">
    <property type="term" value="F:DNA binding"/>
    <property type="evidence" value="ECO:0007669"/>
    <property type="project" value="UniProtKB-KW"/>
</dbReference>
<evidence type="ECO:0000256" key="6">
    <source>
        <dbReference type="ARBA" id="ARBA00049244"/>
    </source>
</evidence>
<evidence type="ECO:0000256" key="5">
    <source>
        <dbReference type="ARBA" id="ARBA00023125"/>
    </source>
</evidence>
<dbReference type="SUPFAM" id="SSF56672">
    <property type="entry name" value="DNA/RNA polymerases"/>
    <property type="match status" value="1"/>
</dbReference>
<evidence type="ECO:0000256" key="3">
    <source>
        <dbReference type="ARBA" id="ARBA00022695"/>
    </source>
</evidence>
<accession>A0A8T0G164</accession>
<dbReference type="SMART" id="SM00486">
    <property type="entry name" value="POLBc"/>
    <property type="match status" value="1"/>
</dbReference>
<keyword evidence="3 7" id="KW-0548">Nucleotidyltransferase</keyword>
<comment type="similarity">
    <text evidence="1 7">Belongs to the DNA polymerase type-B family.</text>
</comment>
<sequence length="840" mass="97931">MIPEYTHSPNWTIASFDLETVPLSGENRVPTGADSKDTIVMISVVKWNNNGVEYYLLYFTPCNAEFSSARQNSLVYDGDTIHYNSIKVENEKELLIKFHNLIEDAHVLTGYNINNFDIPCIFSRLLWLRMHDYLEHYSSKTIGDYMVTTFKNKIVLDMYHYFRIFSSYNLPGFKLDDVAKVKLNKFKIPLKSTGIHAWYVSKEITSSLLQSNNVKECFETLKKYLYHVTEEQFGTFTKYLEYCLIDSELVRLLFIKETALHFLIERANFTAMDAIHAFYYGNSRYLLELFKTYGTILGYFININYFKNMTDPAKYKSMFINGTYQGALNYCIPKRYYKNISVMDFTSMYPCSLLSANLCYGTCTILTTEEYVNSPLAQTLTAIPFRNHSKQDFDKENIFKQGELCTENYHYPTFDPNKDKFVIVVNQQTKAFLPELVLHLLNLRKYHQREYKSTKNIYHYNSQLNIKILINSLYGVMGSKDSCLAKLVIAIAIVTLARYQLLGSYHFMVRKGYDVCYADTDSLMVHNWPVDNCDEVNKYLNLPHVEIKYEERFKSLLILSKKRYVFETQNGKFITKGFQKKLNDLIKFMSDTILIHAMNSLQQGDANPSQGWIVWVDTLLQAYYMCRNPKTYSITRKTKNLDEYKSTTCSTVRMLQKYPEKAGEYIEYTFSRADVAAKEVLKWIMDVDDVKYLNFEQFGVKRPIEIGVLNRRTRKRIVEVVSTDKYLRKEGDVMYSMCQMAEEMHGFLMDINVHEKKMKNTVPLDNPDNSLETTIDESIVCGECGDPILFEEEEYFTLSCGCTLHVFCLMYQFDVLMDCATCGTSITPADRIVLETMWSN</sequence>
<dbReference type="PANTHER" id="PTHR10322:SF23">
    <property type="entry name" value="DNA POLYMERASE DELTA CATALYTIC SUBUNIT"/>
    <property type="match status" value="1"/>
</dbReference>
<evidence type="ECO:0000259" key="9">
    <source>
        <dbReference type="Pfam" id="PF03104"/>
    </source>
</evidence>
<feature type="domain" description="DNA-directed DNA polymerase family B multifunctional" evidence="8">
    <location>
        <begin position="286"/>
        <end position="667"/>
    </location>
</feature>
<reference evidence="10" key="2">
    <citation type="submission" date="2020-06" db="EMBL/GenBank/DDBJ databases">
        <authorList>
            <person name="Sheffer M."/>
        </authorList>
    </citation>
    <scope>NUCLEOTIDE SEQUENCE</scope>
</reference>
<proteinExistence type="inferred from homology"/>
<dbReference type="InterPro" id="IPR006172">
    <property type="entry name" value="DNA-dir_DNA_pol_B"/>
</dbReference>